<feature type="region of interest" description="Disordered" evidence="1">
    <location>
        <begin position="714"/>
        <end position="835"/>
    </location>
</feature>
<evidence type="ECO:0000313" key="3">
    <source>
        <dbReference type="Proteomes" id="UP000288859"/>
    </source>
</evidence>
<name>A0A438N1W2_EXOME</name>
<feature type="compositionally biased region" description="Low complexity" evidence="1">
    <location>
        <begin position="77"/>
        <end position="88"/>
    </location>
</feature>
<accession>A0A438N1W2</accession>
<comment type="caution">
    <text evidence="2">The sequence shown here is derived from an EMBL/GenBank/DDBJ whole genome shotgun (WGS) entry which is preliminary data.</text>
</comment>
<dbReference type="VEuPathDB" id="FungiDB:PV10_06233"/>
<feature type="compositionally biased region" description="Polar residues" evidence="1">
    <location>
        <begin position="97"/>
        <end position="111"/>
    </location>
</feature>
<dbReference type="OrthoDB" id="4157485at2759"/>
<feature type="region of interest" description="Disordered" evidence="1">
    <location>
        <begin position="77"/>
        <end position="118"/>
    </location>
</feature>
<gene>
    <name evidence="2" type="ORF">B0A52_06363</name>
</gene>
<feature type="compositionally biased region" description="Low complexity" evidence="1">
    <location>
        <begin position="1089"/>
        <end position="1100"/>
    </location>
</feature>
<feature type="compositionally biased region" description="Low complexity" evidence="1">
    <location>
        <begin position="974"/>
        <end position="988"/>
    </location>
</feature>
<feature type="region of interest" description="Disordered" evidence="1">
    <location>
        <begin position="1014"/>
        <end position="1203"/>
    </location>
</feature>
<feature type="compositionally biased region" description="Polar residues" evidence="1">
    <location>
        <begin position="1101"/>
        <end position="1113"/>
    </location>
</feature>
<sequence>MEGKKKEQQSRSNSPCHIFVEQNPASFPRGGSKIVSSQARRFQSAGKRRRQEAAAHQNAGYARSLVGWSNNKNLLTPSLSSPASSRAGSQERKPSPGSESVKQVTPSSGVSLSPPPNFPITFQGSDSDDVRLMVDYHIHVWIPHHLGFFDACIGFNTQLDLCWPMAMQDEMLFDATIAVSRIAFLLSEGKPAADDPLMLYHRGLALARLQKRIRDEAALVESEVIFTVGRLIAIAYMTNERDAFNFHFEAYQKLVEQYMLTHPGTDISRINENRLRSWTAIHAYRGGHDLLQANSTTGSTSPPGPSRDASPLRKEKISRIDITKLAPSLAKIELHSATISHLVSLHEVLELSPPPSRERQKTVVELGHIFNQVGQTIATMNLTPIDTQVGCALVAFAAQVRELYLMFEPSSFGSGSSSSQKMAMSNCDLDVLLSNPPFFELAQTFLNKRLSGFHVAPQYQCVLAWSTLVLGTYLANDLDVYLRRKGHIILVSLFCEMRNTGQYPLQFGDDAFDPNGSWEVIRSVIRSGMGRYWHERLAADWKRAWIAAVIRQKNWKDQGLFKTGVPRTLTFDGRANGHDRIHVVEYLSPESLNPPIDFLPLEHDSDQHQHWQEGQETMVRTRGQGAPPEGFTEYKVPKQPMNGKRRRESQEPESSSKRPRNAVTPQPEKRQPTAFFSTQRKKSYLLQKPALHESPLYAKAFDSRFNIDLNARKRDARPAHVPEPAPTPPNASPRSSQEADPTPPPQTPEKPTEQGLFGSVKKFFGGFIGGSASKAQAEKSPSSPQTPPASQERTRPVPAVEDKGATSQALVRTDDTLPPSPLQNKRPQPALWEQSFKRRRYANSLPSANSIQVESGTAEEVEDAEFVRKEAGSNKRVLAAVDGHIPGPSTGGFGIDDNYLDVENEIAGVDKDAEGPSTPTKAIIVPSTPLRSALRQMGTLGRSSKSVRINPNTSIKHVYGQYGPAGQYHGSTFSDGTPLSTTDSSLSSIPKHDVTSILSPTTIENTRNNVTPKFRLDSNVFDPNDSSWRPSLANPSPGRFRVPDADEFDDFDEDELTELEKDQQKSGQDQDHVPSQPPSTPRMSHAELPQPASPSSAVSAFTNNDDGNIFNDSQETRLNKARLDAQKYKPVRSSRLSHGEPARSRSSSPPLSEGDFTESNLQIGTPGDFRPAYHNADTSDMTLTPGKPATREDLDDTTVGEDGKTDYQREHEFDEWAINLFEQVRPQSYEEAGTTDSYIGGLIQKHWTQRDTDDSIAFWTREFDEGIKAANEASTQGKKLHWITDPTEIAEHMAAAAAY</sequence>
<dbReference type="Pfam" id="PF11951">
    <property type="entry name" value="Fungal_trans_2"/>
    <property type="match status" value="1"/>
</dbReference>
<feature type="region of interest" description="Disordered" evidence="1">
    <location>
        <begin position="291"/>
        <end position="313"/>
    </location>
</feature>
<dbReference type="InterPro" id="IPR021858">
    <property type="entry name" value="Fun_TF"/>
</dbReference>
<feature type="region of interest" description="Disordered" evidence="1">
    <location>
        <begin position="1"/>
        <end position="62"/>
    </location>
</feature>
<evidence type="ECO:0000256" key="1">
    <source>
        <dbReference type="SAM" id="MobiDB-lite"/>
    </source>
</evidence>
<dbReference type="Proteomes" id="UP000288859">
    <property type="component" value="Unassembled WGS sequence"/>
</dbReference>
<feature type="compositionally biased region" description="Basic and acidic residues" evidence="1">
    <location>
        <begin position="792"/>
        <end position="804"/>
    </location>
</feature>
<feature type="compositionally biased region" description="Acidic residues" evidence="1">
    <location>
        <begin position="1045"/>
        <end position="1057"/>
    </location>
</feature>
<protein>
    <submittedName>
        <fullName evidence="2">Uncharacterized protein</fullName>
    </submittedName>
</protein>
<dbReference type="EMBL" id="NAJM01000027">
    <property type="protein sequence ID" value="RVX69719.1"/>
    <property type="molecule type" value="Genomic_DNA"/>
</dbReference>
<evidence type="ECO:0000313" key="2">
    <source>
        <dbReference type="EMBL" id="RVX69719.1"/>
    </source>
</evidence>
<reference evidence="2 3" key="1">
    <citation type="submission" date="2017-03" db="EMBL/GenBank/DDBJ databases">
        <title>Genomes of endolithic fungi from Antarctica.</title>
        <authorList>
            <person name="Coleine C."/>
            <person name="Masonjones S."/>
            <person name="Stajich J.E."/>
        </authorList>
    </citation>
    <scope>NUCLEOTIDE SEQUENCE [LARGE SCALE GENOMIC DNA]</scope>
    <source>
        <strain evidence="2 3">CCFEE 6314</strain>
    </source>
</reference>
<feature type="compositionally biased region" description="Basic and acidic residues" evidence="1">
    <location>
        <begin position="1058"/>
        <end position="1072"/>
    </location>
</feature>
<feature type="compositionally biased region" description="Basic and acidic residues" evidence="1">
    <location>
        <begin position="1114"/>
        <end position="1127"/>
    </location>
</feature>
<feature type="region of interest" description="Disordered" evidence="1">
    <location>
        <begin position="606"/>
        <end position="680"/>
    </location>
</feature>
<organism evidence="2 3">
    <name type="scientific">Exophiala mesophila</name>
    <name type="common">Black yeast-like fungus</name>
    <dbReference type="NCBI Taxonomy" id="212818"/>
    <lineage>
        <taxon>Eukaryota</taxon>
        <taxon>Fungi</taxon>
        <taxon>Dikarya</taxon>
        <taxon>Ascomycota</taxon>
        <taxon>Pezizomycotina</taxon>
        <taxon>Eurotiomycetes</taxon>
        <taxon>Chaetothyriomycetidae</taxon>
        <taxon>Chaetothyriales</taxon>
        <taxon>Herpotrichiellaceae</taxon>
        <taxon>Exophiala</taxon>
    </lineage>
</organism>
<feature type="compositionally biased region" description="Low complexity" evidence="1">
    <location>
        <begin position="780"/>
        <end position="791"/>
    </location>
</feature>
<feature type="region of interest" description="Disordered" evidence="1">
    <location>
        <begin position="969"/>
        <end position="991"/>
    </location>
</feature>
<feature type="compositionally biased region" description="Pro residues" evidence="1">
    <location>
        <begin position="721"/>
        <end position="731"/>
    </location>
</feature>
<proteinExistence type="predicted"/>
<dbReference type="VEuPathDB" id="FungiDB:PV10_06232"/>